<comment type="catalytic activity">
    <reaction evidence="8">
        <text>L-threonyl-[protein] + ATP = O-phospho-L-threonyl-[protein] + ADP + H(+)</text>
        <dbReference type="Rhea" id="RHEA:46608"/>
        <dbReference type="Rhea" id="RHEA-COMP:11060"/>
        <dbReference type="Rhea" id="RHEA-COMP:11605"/>
        <dbReference type="ChEBI" id="CHEBI:15378"/>
        <dbReference type="ChEBI" id="CHEBI:30013"/>
        <dbReference type="ChEBI" id="CHEBI:30616"/>
        <dbReference type="ChEBI" id="CHEBI:61977"/>
        <dbReference type="ChEBI" id="CHEBI:456216"/>
        <dbReference type="EC" id="2.7.11.1"/>
    </reaction>
</comment>
<keyword evidence="4" id="KW-0808">Transferase</keyword>
<evidence type="ECO:0000256" key="7">
    <source>
        <dbReference type="ARBA" id="ARBA00022840"/>
    </source>
</evidence>
<sequence>MLGVALSRCEQQQQQQQQQPSVAHISDGKRSSPPTQLDVPPGGDSKENAPKLLLSKLPPALRNTQSGDDVQHESMASTGPSSAALMRAEAARAFIENMYQEQDTAREARASRRRRFMEQATTLSSREASLRLKELESRETAFTRLRWRRLNVRDFEPMKLIGRGAFGEVRLVKERVTGQPYAMKRLKKSEMIRRGQVDHVRSERNVLASASDHTRYIVRLAYSFQDENNLYLVMEYLPGGDIMTLLMRKDVLAEDEARCYLAQTVLAIGYVHALGYVHRDIKPDNLLLDAEGNLKLSDFGLCRPLFSEERRLSMQGERPANVGSTKKRHSKSRSDADTLASSEGASFSTAHSSQTSDEHASLPAPPTHGSRRESRGRSRESRAAARQLAFSTVGTPDYIAPEVLRKTGYDEKCDWWSLGAIAFEMLCGYPPFYSDDPSVTCRKIVRWREHLSFPQPSRGYGDAAGGGAGAPEITPRSKSFVQGMLCEASDRLGSVAGVEDLKGHAFFAEANVRWDDVRGSTGAAKYRPRVDHELDTRNFDEFSERGSAPELGCVSDAAERQLSPPRPEQHHQQPPRGADTPSPQELGVLAPLSSSPLPATTISSSRGGGTTPHMGDGDGSESLSRSAPVDDPSRWRYYYRDPRFVGYTFNSWEAAVDVLGMPDTPPHDVEASPTGGGAGAGRRSGTPGRFSMAQLRTGLADAAAAAAKVVTKAAAAGAAGSVP</sequence>
<dbReference type="Pfam" id="PF00069">
    <property type="entry name" value="Pkinase"/>
    <property type="match status" value="2"/>
</dbReference>
<evidence type="ECO:0000313" key="13">
    <source>
        <dbReference type="EMBL" id="CAE0011817.1"/>
    </source>
</evidence>
<feature type="region of interest" description="Disordered" evidence="11">
    <location>
        <begin position="667"/>
        <end position="688"/>
    </location>
</feature>
<evidence type="ECO:0000256" key="1">
    <source>
        <dbReference type="ARBA" id="ARBA00012513"/>
    </source>
</evidence>
<organism evidence="13">
    <name type="scientific">Pycnococcus provasolii</name>
    <dbReference type="NCBI Taxonomy" id="41880"/>
    <lineage>
        <taxon>Eukaryota</taxon>
        <taxon>Viridiplantae</taxon>
        <taxon>Chlorophyta</taxon>
        <taxon>Pseudoscourfieldiophyceae</taxon>
        <taxon>Pseudoscourfieldiales</taxon>
        <taxon>Pycnococcaceae</taxon>
        <taxon>Pycnococcus</taxon>
    </lineage>
</organism>
<feature type="region of interest" description="Disordered" evidence="11">
    <location>
        <begin position="1"/>
        <end position="83"/>
    </location>
</feature>
<dbReference type="PANTHER" id="PTHR22988">
    <property type="entry name" value="MYOTONIC DYSTROPHY S/T KINASE-RELATED"/>
    <property type="match status" value="1"/>
</dbReference>
<feature type="region of interest" description="Disordered" evidence="11">
    <location>
        <begin position="312"/>
        <end position="387"/>
    </location>
</feature>
<dbReference type="PANTHER" id="PTHR22988:SF76">
    <property type="entry name" value="CHROMOSOME UNDETERMINED SCAFFOLD_135, WHOLE GENOME SHOTGUN SEQUENCE"/>
    <property type="match status" value="1"/>
</dbReference>
<dbReference type="EMBL" id="HBHV01003000">
    <property type="protein sequence ID" value="CAE0011817.1"/>
    <property type="molecule type" value="Transcribed_RNA"/>
</dbReference>
<evidence type="ECO:0000256" key="4">
    <source>
        <dbReference type="ARBA" id="ARBA00022679"/>
    </source>
</evidence>
<dbReference type="SUPFAM" id="SSF56112">
    <property type="entry name" value="Protein kinase-like (PK-like)"/>
    <property type="match status" value="1"/>
</dbReference>
<evidence type="ECO:0000256" key="5">
    <source>
        <dbReference type="ARBA" id="ARBA00022741"/>
    </source>
</evidence>
<dbReference type="InterPro" id="IPR000719">
    <property type="entry name" value="Prot_kinase_dom"/>
</dbReference>
<feature type="region of interest" description="Disordered" evidence="11">
    <location>
        <begin position="560"/>
        <end position="632"/>
    </location>
</feature>
<dbReference type="FunFam" id="1.10.510.10:FF:000042">
    <property type="entry name" value="Non-specific serine/threonine protein kinase"/>
    <property type="match status" value="1"/>
</dbReference>
<dbReference type="Gene3D" id="3.30.200.20">
    <property type="entry name" value="Phosphorylase Kinase, domain 1"/>
    <property type="match status" value="1"/>
</dbReference>
<evidence type="ECO:0000256" key="11">
    <source>
        <dbReference type="SAM" id="MobiDB-lite"/>
    </source>
</evidence>
<keyword evidence="6" id="KW-0418">Kinase</keyword>
<feature type="domain" description="Protein kinase" evidence="12">
    <location>
        <begin position="155"/>
        <end position="507"/>
    </location>
</feature>
<keyword evidence="2" id="KW-0723">Serine/threonine-protein kinase</keyword>
<evidence type="ECO:0000256" key="8">
    <source>
        <dbReference type="ARBA" id="ARBA00047899"/>
    </source>
</evidence>
<dbReference type="InterPro" id="IPR050839">
    <property type="entry name" value="Rho-assoc_Ser/Thr_Kinase"/>
</dbReference>
<evidence type="ECO:0000256" key="6">
    <source>
        <dbReference type="ARBA" id="ARBA00022777"/>
    </source>
</evidence>
<dbReference type="AlphaFoldDB" id="A0A7S3E0U6"/>
<dbReference type="Gene3D" id="1.10.510.10">
    <property type="entry name" value="Transferase(Phosphotransferase) domain 1"/>
    <property type="match status" value="1"/>
</dbReference>
<feature type="compositionally biased region" description="Basic and acidic residues" evidence="11">
    <location>
        <begin position="370"/>
        <end position="383"/>
    </location>
</feature>
<dbReference type="EC" id="2.7.11.1" evidence="1"/>
<dbReference type="InterPro" id="IPR008271">
    <property type="entry name" value="Ser/Thr_kinase_AS"/>
</dbReference>
<gene>
    <name evidence="13" type="ORF">PPRO1316_LOCUS2110</name>
</gene>
<evidence type="ECO:0000256" key="9">
    <source>
        <dbReference type="ARBA" id="ARBA00048679"/>
    </source>
</evidence>
<reference evidence="13" key="1">
    <citation type="submission" date="2021-01" db="EMBL/GenBank/DDBJ databases">
        <authorList>
            <person name="Corre E."/>
            <person name="Pelletier E."/>
            <person name="Niang G."/>
            <person name="Scheremetjew M."/>
            <person name="Finn R."/>
            <person name="Kale V."/>
            <person name="Holt S."/>
            <person name="Cochrane G."/>
            <person name="Meng A."/>
            <person name="Brown T."/>
            <person name="Cohen L."/>
        </authorList>
    </citation>
    <scope>NUCLEOTIDE SEQUENCE</scope>
    <source>
        <strain evidence="13">RCC2336</strain>
    </source>
</reference>
<feature type="binding site" evidence="10">
    <location>
        <position position="184"/>
    </location>
    <ligand>
        <name>ATP</name>
        <dbReference type="ChEBI" id="CHEBI:30616"/>
    </ligand>
</feature>
<accession>A0A7S3E0U6</accession>
<feature type="compositionally biased region" description="Polar residues" evidence="11">
    <location>
        <begin position="62"/>
        <end position="81"/>
    </location>
</feature>
<feature type="compositionally biased region" description="Polar residues" evidence="11">
    <location>
        <begin position="339"/>
        <end position="355"/>
    </location>
</feature>
<keyword evidence="7 10" id="KW-0067">ATP-binding</keyword>
<evidence type="ECO:0000256" key="2">
    <source>
        <dbReference type="ARBA" id="ARBA00022527"/>
    </source>
</evidence>
<protein>
    <recommendedName>
        <fullName evidence="1">non-specific serine/threonine protein kinase</fullName>
        <ecNumber evidence="1">2.7.11.1</ecNumber>
    </recommendedName>
</protein>
<evidence type="ECO:0000256" key="10">
    <source>
        <dbReference type="PROSITE-ProRule" id="PRU10141"/>
    </source>
</evidence>
<evidence type="ECO:0000256" key="3">
    <source>
        <dbReference type="ARBA" id="ARBA00022553"/>
    </source>
</evidence>
<feature type="compositionally biased region" description="Low complexity" evidence="11">
    <location>
        <begin position="50"/>
        <end position="61"/>
    </location>
</feature>
<proteinExistence type="predicted"/>
<name>A0A7S3E0U6_9CHLO</name>
<comment type="catalytic activity">
    <reaction evidence="9">
        <text>L-seryl-[protein] + ATP = O-phospho-L-seryl-[protein] + ADP + H(+)</text>
        <dbReference type="Rhea" id="RHEA:17989"/>
        <dbReference type="Rhea" id="RHEA-COMP:9863"/>
        <dbReference type="Rhea" id="RHEA-COMP:11604"/>
        <dbReference type="ChEBI" id="CHEBI:15378"/>
        <dbReference type="ChEBI" id="CHEBI:29999"/>
        <dbReference type="ChEBI" id="CHEBI:30616"/>
        <dbReference type="ChEBI" id="CHEBI:83421"/>
        <dbReference type="ChEBI" id="CHEBI:456216"/>
        <dbReference type="EC" id="2.7.11.1"/>
    </reaction>
</comment>
<keyword evidence="3" id="KW-0597">Phosphoprotein</keyword>
<dbReference type="InterPro" id="IPR011009">
    <property type="entry name" value="Kinase-like_dom_sf"/>
</dbReference>
<dbReference type="SMART" id="SM00220">
    <property type="entry name" value="S_TKc"/>
    <property type="match status" value="1"/>
</dbReference>
<dbReference type="PROSITE" id="PS00108">
    <property type="entry name" value="PROTEIN_KINASE_ST"/>
    <property type="match status" value="1"/>
</dbReference>
<dbReference type="GO" id="GO:0005524">
    <property type="term" value="F:ATP binding"/>
    <property type="evidence" value="ECO:0007669"/>
    <property type="project" value="UniProtKB-UniRule"/>
</dbReference>
<dbReference type="FunFam" id="3.30.200.20:FF:000192">
    <property type="entry name" value="Serine/threonine-protein kinase cot-1"/>
    <property type="match status" value="1"/>
</dbReference>
<dbReference type="InterPro" id="IPR017441">
    <property type="entry name" value="Protein_kinase_ATP_BS"/>
</dbReference>
<keyword evidence="5 10" id="KW-0547">Nucleotide-binding</keyword>
<dbReference type="GO" id="GO:0004674">
    <property type="term" value="F:protein serine/threonine kinase activity"/>
    <property type="evidence" value="ECO:0007669"/>
    <property type="project" value="UniProtKB-KW"/>
</dbReference>
<dbReference type="PROSITE" id="PS50011">
    <property type="entry name" value="PROTEIN_KINASE_DOM"/>
    <property type="match status" value="1"/>
</dbReference>
<evidence type="ECO:0000259" key="12">
    <source>
        <dbReference type="PROSITE" id="PS50011"/>
    </source>
</evidence>
<dbReference type="PROSITE" id="PS00107">
    <property type="entry name" value="PROTEIN_KINASE_ATP"/>
    <property type="match status" value="1"/>
</dbReference>